<organism evidence="1 2">
    <name type="scientific">Trichuris muris</name>
    <name type="common">Mouse whipworm</name>
    <dbReference type="NCBI Taxonomy" id="70415"/>
    <lineage>
        <taxon>Eukaryota</taxon>
        <taxon>Metazoa</taxon>
        <taxon>Ecdysozoa</taxon>
        <taxon>Nematoda</taxon>
        <taxon>Enoplea</taxon>
        <taxon>Dorylaimia</taxon>
        <taxon>Trichinellida</taxon>
        <taxon>Trichuridae</taxon>
        <taxon>Trichuris</taxon>
    </lineage>
</organism>
<dbReference type="Proteomes" id="UP000046395">
    <property type="component" value="Unassembled WGS sequence"/>
</dbReference>
<reference evidence="2" key="1">
    <citation type="submission" date="2019-12" db="UniProtKB">
        <authorList>
            <consortium name="WormBaseParasite"/>
        </authorList>
    </citation>
    <scope>IDENTIFICATION</scope>
</reference>
<name>A0A5S6Q0Z2_TRIMR</name>
<proteinExistence type="predicted"/>
<evidence type="ECO:0000313" key="1">
    <source>
        <dbReference type="Proteomes" id="UP000046395"/>
    </source>
</evidence>
<accession>A0A5S6Q0Z2</accession>
<evidence type="ECO:0000313" key="2">
    <source>
        <dbReference type="WBParaSite" id="TMUE_0000000819.1"/>
    </source>
</evidence>
<keyword evidence="1" id="KW-1185">Reference proteome</keyword>
<dbReference type="AlphaFoldDB" id="A0A5S6Q0Z2"/>
<protein>
    <submittedName>
        <fullName evidence="2">Uncharacterized protein</fullName>
    </submittedName>
</protein>
<sequence length="68" mass="8258">MHRKRLNSPFYRFSPTYCRFTIFCGSCYGKCKRFPGSEKRERWHFECVNQGSLSFFQFFVHTFPAFPL</sequence>
<dbReference type="WBParaSite" id="TMUE_0000000819.1">
    <property type="protein sequence ID" value="TMUE_0000000819.1"/>
    <property type="gene ID" value="WBGene00296742"/>
</dbReference>